<feature type="region of interest" description="Disordered" evidence="1">
    <location>
        <begin position="75"/>
        <end position="95"/>
    </location>
</feature>
<feature type="compositionally biased region" description="Low complexity" evidence="1">
    <location>
        <begin position="75"/>
        <end position="87"/>
    </location>
</feature>
<comment type="caution">
    <text evidence="2">The sequence shown here is derived from an EMBL/GenBank/DDBJ whole genome shotgun (WGS) entry which is preliminary data.</text>
</comment>
<name>A0AAV2ZCI6_9STRA</name>
<dbReference type="EMBL" id="DAKRPA010000005">
    <property type="protein sequence ID" value="DBA04733.1"/>
    <property type="molecule type" value="Genomic_DNA"/>
</dbReference>
<evidence type="ECO:0000313" key="3">
    <source>
        <dbReference type="Proteomes" id="UP001146120"/>
    </source>
</evidence>
<dbReference type="Proteomes" id="UP001146120">
    <property type="component" value="Unassembled WGS sequence"/>
</dbReference>
<reference evidence="2" key="1">
    <citation type="submission" date="2022-11" db="EMBL/GenBank/DDBJ databases">
        <authorList>
            <person name="Morgan W.R."/>
            <person name="Tartar A."/>
        </authorList>
    </citation>
    <scope>NUCLEOTIDE SEQUENCE</scope>
    <source>
        <strain evidence="2">ARSEF 373</strain>
    </source>
</reference>
<evidence type="ECO:0008006" key="4">
    <source>
        <dbReference type="Google" id="ProtNLM"/>
    </source>
</evidence>
<protein>
    <recommendedName>
        <fullName evidence="4">HMA domain-containing protein</fullName>
    </recommendedName>
</protein>
<proteinExistence type="predicted"/>
<feature type="compositionally biased region" description="Low complexity" evidence="1">
    <location>
        <begin position="1"/>
        <end position="15"/>
    </location>
</feature>
<dbReference type="GO" id="GO:0046872">
    <property type="term" value="F:metal ion binding"/>
    <property type="evidence" value="ECO:0007669"/>
    <property type="project" value="InterPro"/>
</dbReference>
<sequence length="433" mass="45696">MLSLSSLPSPMSLMPSPAPTPAPALPSNADVNEGKLSSSQMASCLENGCARSFGGKCNCKENCTCCRQAAMANKTSASATSQSPAPARESIPEDDKPVPIQLMRLVVQVDSSSLGKEYIVALLSVVPGIRSVHDVTDTADSKETSSPESSKSTNFVLRGDEGFDVARLDVLKSVQGIALRVIKQSTVPWLRKEVVLRVDEMMCPGNCGNTVVRAMRSVPHLEAANLIFGVRQVVARGTMGTDQLCAAVQAVGFEPCVDSVVPIPRRFRFCVSSLLESPFVGKKLIDTLRRVEGVESIVLVTERAEVLVVATLEEATPLLLAAARNGWAMVEVPEHGSAQAMSGRSSLTNSPSSSADDASTNSSALSTENASDHVCDIKVCPRNGCQQYMATVAHTAALAVGWVVPGCAMSWGGECTCGENCKCVGCPKHNPIT</sequence>
<gene>
    <name evidence="2" type="ORF">N0F65_004370</name>
</gene>
<dbReference type="Gene3D" id="3.30.70.100">
    <property type="match status" value="1"/>
</dbReference>
<feature type="region of interest" description="Disordered" evidence="1">
    <location>
        <begin position="1"/>
        <end position="34"/>
    </location>
</feature>
<dbReference type="InterPro" id="IPR036163">
    <property type="entry name" value="HMA_dom_sf"/>
</dbReference>
<organism evidence="2 3">
    <name type="scientific">Lagenidium giganteum</name>
    <dbReference type="NCBI Taxonomy" id="4803"/>
    <lineage>
        <taxon>Eukaryota</taxon>
        <taxon>Sar</taxon>
        <taxon>Stramenopiles</taxon>
        <taxon>Oomycota</taxon>
        <taxon>Peronosporomycetes</taxon>
        <taxon>Pythiales</taxon>
        <taxon>Pythiaceae</taxon>
    </lineage>
</organism>
<keyword evidence="3" id="KW-1185">Reference proteome</keyword>
<evidence type="ECO:0000256" key="1">
    <source>
        <dbReference type="SAM" id="MobiDB-lite"/>
    </source>
</evidence>
<reference evidence="2" key="2">
    <citation type="journal article" date="2023" name="Microbiol Resour">
        <title>Decontamination and Annotation of the Draft Genome Sequence of the Oomycete Lagenidium giganteum ARSEF 373.</title>
        <authorList>
            <person name="Morgan W.R."/>
            <person name="Tartar A."/>
        </authorList>
    </citation>
    <scope>NUCLEOTIDE SEQUENCE</scope>
    <source>
        <strain evidence="2">ARSEF 373</strain>
    </source>
</reference>
<feature type="region of interest" description="Disordered" evidence="1">
    <location>
        <begin position="339"/>
        <end position="364"/>
    </location>
</feature>
<feature type="compositionally biased region" description="Low complexity" evidence="1">
    <location>
        <begin position="348"/>
        <end position="364"/>
    </location>
</feature>
<dbReference type="AlphaFoldDB" id="A0AAV2ZCI6"/>
<accession>A0AAV2ZCI6</accession>
<evidence type="ECO:0000313" key="2">
    <source>
        <dbReference type="EMBL" id="DBA04733.1"/>
    </source>
</evidence>
<dbReference type="SUPFAM" id="SSF55008">
    <property type="entry name" value="HMA, heavy metal-associated domain"/>
    <property type="match status" value="1"/>
</dbReference>